<name>A0A6C0ITV5_9ZZZZ</name>
<feature type="transmembrane region" description="Helical" evidence="1">
    <location>
        <begin position="457"/>
        <end position="476"/>
    </location>
</feature>
<accession>A0A6C0ITV5</accession>
<evidence type="ECO:0000256" key="1">
    <source>
        <dbReference type="SAM" id="Phobius"/>
    </source>
</evidence>
<keyword evidence="1" id="KW-0472">Membrane</keyword>
<reference evidence="2" key="1">
    <citation type="journal article" date="2020" name="Nature">
        <title>Giant virus diversity and host interactions through global metagenomics.</title>
        <authorList>
            <person name="Schulz F."/>
            <person name="Roux S."/>
            <person name="Paez-Espino D."/>
            <person name="Jungbluth S."/>
            <person name="Walsh D.A."/>
            <person name="Denef V.J."/>
            <person name="McMahon K.D."/>
            <person name="Konstantinidis K.T."/>
            <person name="Eloe-Fadrosh E.A."/>
            <person name="Kyrpides N.C."/>
            <person name="Woyke T."/>
        </authorList>
    </citation>
    <scope>NUCLEOTIDE SEQUENCE</scope>
    <source>
        <strain evidence="2">GVMAG-M-3300024302-11</strain>
    </source>
</reference>
<evidence type="ECO:0000313" key="2">
    <source>
        <dbReference type="EMBL" id="QHT96159.1"/>
    </source>
</evidence>
<keyword evidence="1" id="KW-0812">Transmembrane</keyword>
<protein>
    <submittedName>
        <fullName evidence="2">Uncharacterized protein</fullName>
    </submittedName>
</protein>
<dbReference type="AlphaFoldDB" id="A0A6C0ITV5"/>
<sequence length="484" mass="58186">MYSKDLELNSYINCLWNYFKSYYHSINKNVTNQEKKWLLILERSKLKLNKEEIILLIKDPNNIFKITKYTDCSLNQIQILKLRYFIVIYWLNYLVIVVNSKDSNHLFSFNNFLLKNWYESIDMLISIFESRNEVLLLERDNIYDNLKELERLKLKCPHLDNIHEKRLESQLKALRHILNLECCDELRKLSNLLKELKLNNYENIGLINENKDSLKRNFKDFLELFEHLSEELLSKNINIHVNIFNIHQNKFDNLVKSHLNLKNELLKYKNEIYNPLILTWLTIDNIKILELKINLKNVNIGKCLIGQVDKLCHLIYKIIDRFNSTVYLTDNYNNFSKIQKEVLDTVNKLKKIKITNYDIINKLEKTHNYSDLKELDLEFYYQFLTHINTIINSVISEREININSKTYLSNDNFVDKKKFNVLIKTLNNEYVTKKEFNLKIKKIEDRVTNIEDNKPTYILGTMVISLISLFIWKKILRFKTEKKK</sequence>
<dbReference type="EMBL" id="MN740254">
    <property type="protein sequence ID" value="QHT96159.1"/>
    <property type="molecule type" value="Genomic_DNA"/>
</dbReference>
<keyword evidence="1" id="KW-1133">Transmembrane helix</keyword>
<organism evidence="2">
    <name type="scientific">viral metagenome</name>
    <dbReference type="NCBI Taxonomy" id="1070528"/>
    <lineage>
        <taxon>unclassified sequences</taxon>
        <taxon>metagenomes</taxon>
        <taxon>organismal metagenomes</taxon>
    </lineage>
</organism>
<proteinExistence type="predicted"/>